<dbReference type="Gene3D" id="2.60.40.10">
    <property type="entry name" value="Immunoglobulins"/>
    <property type="match status" value="1"/>
</dbReference>
<comment type="caution">
    <text evidence="2">The sequence shown here is derived from an EMBL/GenBank/DDBJ whole genome shotgun (WGS) entry which is preliminary data.</text>
</comment>
<dbReference type="Proteomes" id="UP000231263">
    <property type="component" value="Unassembled WGS sequence"/>
</dbReference>
<gene>
    <name evidence="2" type="ORF">CO173_04340</name>
</gene>
<dbReference type="InterPro" id="IPR011635">
    <property type="entry name" value="CARDB"/>
</dbReference>
<dbReference type="Pfam" id="PF07705">
    <property type="entry name" value="CARDB"/>
    <property type="match status" value="1"/>
</dbReference>
<feature type="domain" description="CARDB" evidence="1">
    <location>
        <begin position="540"/>
        <end position="647"/>
    </location>
</feature>
<organism evidence="2 3">
    <name type="scientific">Candidatus Uhrbacteria bacterium CG_4_9_14_3_um_filter_41_35</name>
    <dbReference type="NCBI Taxonomy" id="1975034"/>
    <lineage>
        <taxon>Bacteria</taxon>
        <taxon>Candidatus Uhriibacteriota</taxon>
    </lineage>
</organism>
<dbReference type="AlphaFoldDB" id="A0A2M7XD81"/>
<dbReference type="NCBIfam" id="NF033679">
    <property type="entry name" value="DNRLRE_dom"/>
    <property type="match status" value="1"/>
</dbReference>
<name>A0A2M7XD81_9BACT</name>
<evidence type="ECO:0000313" key="3">
    <source>
        <dbReference type="Proteomes" id="UP000231263"/>
    </source>
</evidence>
<accession>A0A2M7XD81</accession>
<proteinExistence type="predicted"/>
<dbReference type="EMBL" id="PFWT01000024">
    <property type="protein sequence ID" value="PJA45851.1"/>
    <property type="molecule type" value="Genomic_DNA"/>
</dbReference>
<evidence type="ECO:0000313" key="2">
    <source>
        <dbReference type="EMBL" id="PJA45851.1"/>
    </source>
</evidence>
<protein>
    <recommendedName>
        <fullName evidence="1">CARDB domain-containing protein</fullName>
    </recommendedName>
</protein>
<sequence length="664" mass="72993">MRADRRLVAFFLVLFVFLGQILSSNSFVLAVNSQDDNLTAPKSIPMSLGVRPANLPNDDQYEGGFGLPEENLAIIDGVSDSLTEEEIANAPFFVLDEFTDVAEMRDGYKVRRIYSQPRLVFEENGVKKVHSPDWSKFQTNNDSVLAQSEKGYDYQIQLENGTKIGVTAGELENGGTKILPKSVEVKTKRLENTYSSIYSDIYPGIDVTFKDSGVIRERNIVIKERPTGQGVGNDMIFWEEQTLSATAKVFIGEKEVKSELKTAGQEIYIREADGSRLVITPAIIYDGSGSGASHIDINGQMIDMIVRIDRKAGKVYLGLVAPATYLQALTTVYPVTIDPFYYACNEGQAGLSCALTDWYFRTINGASDLSYDSTQLLFGLWKSGATNYTRHVGLKFDVNFQGLSEAVIGANLKMYYRNLGNGTDSFADTTGRRITRSWPTTNISLLDYNTFRGSLVSENPSLKLYTSPTLNWKTWNVTKTVQAWQNGASNYGLIVEQDPAWLSGNVPPTSWEDRLFVFDSGSYAGSTGPYLEITTQTINQPDLYPFNPSIVSRTIEAGGKLDTSVTVRNAGPGVLSSGGVIKYYWTQGTVASYATGNEIGSLSFPALGVYAESQKNFSFTVPPGTAPGNYMLSFWIDPANTIAETSNTITKPLGVLLLMLKSQI</sequence>
<dbReference type="InterPro" id="IPR013783">
    <property type="entry name" value="Ig-like_fold"/>
</dbReference>
<evidence type="ECO:0000259" key="1">
    <source>
        <dbReference type="Pfam" id="PF07705"/>
    </source>
</evidence>
<reference evidence="3" key="1">
    <citation type="submission" date="2017-09" db="EMBL/GenBank/DDBJ databases">
        <title>Depth-based differentiation of microbial function through sediment-hosted aquifers and enrichment of novel symbionts in the deep terrestrial subsurface.</title>
        <authorList>
            <person name="Probst A.J."/>
            <person name="Ladd B."/>
            <person name="Jarett J.K."/>
            <person name="Geller-Mcgrath D.E."/>
            <person name="Sieber C.M.K."/>
            <person name="Emerson J.B."/>
            <person name="Anantharaman K."/>
            <person name="Thomas B.C."/>
            <person name="Malmstrom R."/>
            <person name="Stieglmeier M."/>
            <person name="Klingl A."/>
            <person name="Woyke T."/>
            <person name="Ryan C.M."/>
            <person name="Banfield J.F."/>
        </authorList>
    </citation>
    <scope>NUCLEOTIDE SEQUENCE [LARGE SCALE GENOMIC DNA]</scope>
</reference>